<dbReference type="InterPro" id="IPR053145">
    <property type="entry name" value="AB_hydrolase_Est10"/>
</dbReference>
<dbReference type="PANTHER" id="PTHR43265:SF1">
    <property type="entry name" value="ESTERASE ESTD"/>
    <property type="match status" value="1"/>
</dbReference>
<evidence type="ECO:0000259" key="2">
    <source>
        <dbReference type="Pfam" id="PF12146"/>
    </source>
</evidence>
<evidence type="ECO:0000256" key="1">
    <source>
        <dbReference type="SAM" id="SignalP"/>
    </source>
</evidence>
<dbReference type="Gene3D" id="3.40.50.1820">
    <property type="entry name" value="alpha/beta hydrolase"/>
    <property type="match status" value="1"/>
</dbReference>
<organism evidence="3 4">
    <name type="scientific">Rhodococcoides kyotonense</name>
    <dbReference type="NCBI Taxonomy" id="398843"/>
    <lineage>
        <taxon>Bacteria</taxon>
        <taxon>Bacillati</taxon>
        <taxon>Actinomycetota</taxon>
        <taxon>Actinomycetes</taxon>
        <taxon>Mycobacteriales</taxon>
        <taxon>Nocardiaceae</taxon>
        <taxon>Rhodococcoides</taxon>
    </lineage>
</organism>
<accession>A0A239F8E8</accession>
<dbReference type="Proteomes" id="UP000198327">
    <property type="component" value="Unassembled WGS sequence"/>
</dbReference>
<keyword evidence="1" id="KW-0732">Signal</keyword>
<dbReference type="AlphaFoldDB" id="A0A239F8E8"/>
<feature type="domain" description="Serine aminopeptidase S33" evidence="2">
    <location>
        <begin position="95"/>
        <end position="214"/>
    </location>
</feature>
<dbReference type="GO" id="GO:0052689">
    <property type="term" value="F:carboxylic ester hydrolase activity"/>
    <property type="evidence" value="ECO:0007669"/>
    <property type="project" value="TreeGrafter"/>
</dbReference>
<dbReference type="InterPro" id="IPR029058">
    <property type="entry name" value="AB_hydrolase_fold"/>
</dbReference>
<dbReference type="Pfam" id="PF12146">
    <property type="entry name" value="Hydrolase_4"/>
    <property type="match status" value="1"/>
</dbReference>
<name>A0A239F8E8_9NOCA</name>
<dbReference type="STRING" id="398843.A3K89_19525"/>
<evidence type="ECO:0000313" key="4">
    <source>
        <dbReference type="Proteomes" id="UP000198327"/>
    </source>
</evidence>
<dbReference type="EMBL" id="FZOW01000003">
    <property type="protein sequence ID" value="SNS53021.1"/>
    <property type="molecule type" value="Genomic_DNA"/>
</dbReference>
<keyword evidence="4" id="KW-1185">Reference proteome</keyword>
<feature type="chain" id="PRO_5013076911" description="Serine aminopeptidase S33 domain-containing protein" evidence="1">
    <location>
        <begin position="30"/>
        <end position="357"/>
    </location>
</feature>
<dbReference type="InterPro" id="IPR022742">
    <property type="entry name" value="Hydrolase_4"/>
</dbReference>
<sequence>MPHMSVSRGLVAGLSASLLLFAGGATATAAPIDVPWSPDAAVDTEVEFVSDGITFYGSLRPAIGESRGAALLLPGSGPIDRNGNAAAGNITPNTISYIADALAQRGITTLRFDKIGTGRTGTEGLDPANLPGFTEQVDAAEAAAALLSDKTGATGDNFAVLGHSEGGLTALALADRGVDVGNLGLLAPLSIRYFDLLHAQLNRNLDLAVSTGQATPADADQVRARLDETITALRAGEPLPYPDDEFLAPVGFDDASAEFLTEADALDPAVLAGALPSSTDVLLTCSDKDLNVSCGQTDVLAEALAGTDVDYARFANSSHMLSELGPLPATGFDIYAPLPQSSEFRGALDAWADSAFA</sequence>
<dbReference type="PANTHER" id="PTHR43265">
    <property type="entry name" value="ESTERASE ESTD"/>
    <property type="match status" value="1"/>
</dbReference>
<feature type="signal peptide" evidence="1">
    <location>
        <begin position="1"/>
        <end position="29"/>
    </location>
</feature>
<evidence type="ECO:0000313" key="3">
    <source>
        <dbReference type="EMBL" id="SNS53021.1"/>
    </source>
</evidence>
<dbReference type="SUPFAM" id="SSF53474">
    <property type="entry name" value="alpha/beta-Hydrolases"/>
    <property type="match status" value="1"/>
</dbReference>
<protein>
    <recommendedName>
        <fullName evidence="2">Serine aminopeptidase S33 domain-containing protein</fullName>
    </recommendedName>
</protein>
<reference evidence="4" key="1">
    <citation type="submission" date="2017-06" db="EMBL/GenBank/DDBJ databases">
        <authorList>
            <person name="Varghese N."/>
            <person name="Submissions S."/>
        </authorList>
    </citation>
    <scope>NUCLEOTIDE SEQUENCE [LARGE SCALE GENOMIC DNA]</scope>
    <source>
        <strain evidence="4">JCM 23211</strain>
    </source>
</reference>
<gene>
    <name evidence="3" type="ORF">SAMN05421642_103161</name>
</gene>
<proteinExistence type="predicted"/>